<protein>
    <submittedName>
        <fullName evidence="6">ABC transporter substrate-binding protein</fullName>
    </submittedName>
</protein>
<dbReference type="Pfam" id="PF01547">
    <property type="entry name" value="SBP_bac_1"/>
    <property type="match status" value="1"/>
</dbReference>
<dbReference type="Proteomes" id="UP000054099">
    <property type="component" value="Unassembled WGS sequence"/>
</dbReference>
<dbReference type="AlphaFoldDB" id="A0A0V8J4R2"/>
<feature type="chain" id="PRO_5038533837" evidence="5">
    <location>
        <begin position="24"/>
        <end position="421"/>
    </location>
</feature>
<dbReference type="PROSITE" id="PS51257">
    <property type="entry name" value="PROKAR_LIPOPROTEIN"/>
    <property type="match status" value="1"/>
</dbReference>
<dbReference type="GO" id="GO:1901982">
    <property type="term" value="F:maltose binding"/>
    <property type="evidence" value="ECO:0007669"/>
    <property type="project" value="TreeGrafter"/>
</dbReference>
<comment type="similarity">
    <text evidence="1">Belongs to the bacterial solute-binding protein 1 family.</text>
</comment>
<dbReference type="GO" id="GO:0055052">
    <property type="term" value="C:ATP-binding cassette (ABC) transporter complex, substrate-binding subunit-containing"/>
    <property type="evidence" value="ECO:0007669"/>
    <property type="project" value="TreeGrafter"/>
</dbReference>
<evidence type="ECO:0000256" key="3">
    <source>
        <dbReference type="ARBA" id="ARBA00022729"/>
    </source>
</evidence>
<name>A0A0V8J4R2_9BACL</name>
<evidence type="ECO:0000256" key="4">
    <source>
        <dbReference type="SAM" id="MobiDB-lite"/>
    </source>
</evidence>
<evidence type="ECO:0000256" key="2">
    <source>
        <dbReference type="ARBA" id="ARBA00022448"/>
    </source>
</evidence>
<organism evidence="6 7">
    <name type="scientific">Fictibacillus enclensis</name>
    <dbReference type="NCBI Taxonomy" id="1017270"/>
    <lineage>
        <taxon>Bacteria</taxon>
        <taxon>Bacillati</taxon>
        <taxon>Bacillota</taxon>
        <taxon>Bacilli</taxon>
        <taxon>Bacillales</taxon>
        <taxon>Fictibacillaceae</taxon>
        <taxon>Fictibacillus</taxon>
    </lineage>
</organism>
<dbReference type="EMBL" id="LNQN01000005">
    <property type="protein sequence ID" value="KSU81958.1"/>
    <property type="molecule type" value="Genomic_DNA"/>
</dbReference>
<evidence type="ECO:0000313" key="7">
    <source>
        <dbReference type="Proteomes" id="UP000054099"/>
    </source>
</evidence>
<evidence type="ECO:0000256" key="5">
    <source>
        <dbReference type="SAM" id="SignalP"/>
    </source>
</evidence>
<dbReference type="OrthoDB" id="9782846at2"/>
<dbReference type="CDD" id="cd14748">
    <property type="entry name" value="PBP2_UgpB"/>
    <property type="match status" value="1"/>
</dbReference>
<keyword evidence="3 5" id="KW-0732">Signal</keyword>
<dbReference type="PANTHER" id="PTHR30061:SF50">
    <property type="entry name" value="MALTOSE_MALTODEXTRIN-BINDING PERIPLASMIC PROTEIN"/>
    <property type="match status" value="1"/>
</dbReference>
<dbReference type="GO" id="GO:0042956">
    <property type="term" value="P:maltodextrin transmembrane transport"/>
    <property type="evidence" value="ECO:0007669"/>
    <property type="project" value="TreeGrafter"/>
</dbReference>
<keyword evidence="2" id="KW-0813">Transport</keyword>
<feature type="region of interest" description="Disordered" evidence="4">
    <location>
        <begin position="399"/>
        <end position="421"/>
    </location>
</feature>
<dbReference type="RefSeq" id="WP_061973770.1">
    <property type="nucleotide sequence ID" value="NZ_FMAV01000003.1"/>
</dbReference>
<dbReference type="PANTHER" id="PTHR30061">
    <property type="entry name" value="MALTOSE-BINDING PERIPLASMIC PROTEIN"/>
    <property type="match status" value="1"/>
</dbReference>
<feature type="signal peptide" evidence="5">
    <location>
        <begin position="1"/>
        <end position="23"/>
    </location>
</feature>
<accession>A0A0V8J4R2</accession>
<evidence type="ECO:0000313" key="6">
    <source>
        <dbReference type="EMBL" id="KSU81958.1"/>
    </source>
</evidence>
<dbReference type="Gene3D" id="3.40.190.10">
    <property type="entry name" value="Periplasmic binding protein-like II"/>
    <property type="match status" value="1"/>
</dbReference>
<comment type="caution">
    <text evidence="6">The sequence shown here is derived from an EMBL/GenBank/DDBJ whole genome shotgun (WGS) entry which is preliminary data.</text>
</comment>
<reference evidence="6 7" key="1">
    <citation type="journal article" date="2014" name="Antonie Van Leeuwenhoek">
        <title>Fictibacillus enclensis sp. nov., isolated from marine sediment.</title>
        <authorList>
            <person name="Dastager S.G."/>
            <person name="Mawlankar R."/>
            <person name="Srinivasan K."/>
            <person name="Tang S.K."/>
            <person name="Lee J.C."/>
            <person name="Ramana V.V."/>
            <person name="Shouche Y.S."/>
        </authorList>
    </citation>
    <scope>NUCLEOTIDE SEQUENCE [LARGE SCALE GENOMIC DNA]</scope>
    <source>
        <strain evidence="6 7">NIO-1003</strain>
    </source>
</reference>
<dbReference type="GO" id="GO:0015768">
    <property type="term" value="P:maltose transport"/>
    <property type="evidence" value="ECO:0007669"/>
    <property type="project" value="TreeGrafter"/>
</dbReference>
<gene>
    <name evidence="6" type="ORF">AS030_16885</name>
</gene>
<dbReference type="SUPFAM" id="SSF53850">
    <property type="entry name" value="Periplasmic binding protein-like II"/>
    <property type="match status" value="1"/>
</dbReference>
<proteinExistence type="inferred from homology"/>
<sequence length="421" mass="47105">MFWKKSGVIVLLCAFLLLFTACSKDEAASGGSTDKKQSATLTVWIHPYVSDELKSRQNEVFKEMGERFKKEYPNVKVKFEEIPWANREQKILTALAAKQGPDVFYLIPDMMAQFADKGVLAPIDDLLGDYGKDDFDKTSLEAVTYKDKMYGLPLLKEVQTYFYNTKILKELGGDPNHLPQTWDEFNALAEKAVKKGYYARNYEGGNTPNATLYPYVWQAGGQVITDDGKIAINKSDAVKGFELVNNWYKNKMIPKDSINTIDHLPLFLEGKSLAYWGTGASLATMKEKGFKDYAIGSPLKNKEIATFGTTGMFVVSGNSENKKLAAQLVKSMTSTESLKAFNKLTKYVPPRKSAASIYNEDKDMKILTEYAKYAKPGVIHPVSRSVMPQIQAKLQEMMQGKKTPQQAADSAAKAIQEEMNK</sequence>
<keyword evidence="7" id="KW-1185">Reference proteome</keyword>
<evidence type="ECO:0000256" key="1">
    <source>
        <dbReference type="ARBA" id="ARBA00008520"/>
    </source>
</evidence>
<dbReference type="InterPro" id="IPR006059">
    <property type="entry name" value="SBP"/>
</dbReference>